<dbReference type="RefSeq" id="YP_009803028.1">
    <property type="nucleotide sequence ID" value="NC_047990.1"/>
</dbReference>
<evidence type="ECO:0000313" key="3">
    <source>
        <dbReference type="Proteomes" id="UP000250774"/>
    </source>
</evidence>
<proteinExistence type="predicted"/>
<dbReference type="GeneID" id="54993615"/>
<protein>
    <submittedName>
        <fullName evidence="2">Uncharacterized protein</fullName>
    </submittedName>
</protein>
<organism evidence="2 3">
    <name type="scientific">Gordonia phage Suzy</name>
    <dbReference type="NCBI Taxonomy" id="2201430"/>
    <lineage>
        <taxon>Viruses</taxon>
        <taxon>Duplodnaviria</taxon>
        <taxon>Heunggongvirae</taxon>
        <taxon>Uroviricota</taxon>
        <taxon>Caudoviricetes</taxon>
        <taxon>Terapinvirus</taxon>
        <taxon>Terapinvirus suzy</taxon>
    </lineage>
</organism>
<dbReference type="Proteomes" id="UP000250774">
    <property type="component" value="Segment"/>
</dbReference>
<evidence type="ECO:0000256" key="1">
    <source>
        <dbReference type="SAM" id="MobiDB-lite"/>
    </source>
</evidence>
<evidence type="ECO:0000313" key="2">
    <source>
        <dbReference type="EMBL" id="AWY06171.1"/>
    </source>
</evidence>
<dbReference type="KEGG" id="vg:54993615"/>
<feature type="region of interest" description="Disordered" evidence="1">
    <location>
        <begin position="169"/>
        <end position="190"/>
    </location>
</feature>
<accession>A0A2Z4Q816</accession>
<reference evidence="3" key="1">
    <citation type="submission" date="2018-04" db="EMBL/GenBank/DDBJ databases">
        <authorList>
            <person name="Harrington T."/>
            <person name="Washburn E."/>
            <person name="Bricker J."/>
            <person name="McKinney A."/>
            <person name="Betsko A.J."/>
            <person name="Garlena R.A."/>
            <person name="Russell D.A."/>
            <person name="Pope W.A."/>
            <person name="Jacobs-Sera D."/>
            <person name="Hatfull G.F."/>
        </authorList>
    </citation>
    <scope>NUCLEOTIDE SEQUENCE [LARGE SCALE GENOMIC DNA]</scope>
</reference>
<feature type="compositionally biased region" description="Basic and acidic residues" evidence="1">
    <location>
        <begin position="178"/>
        <end position="190"/>
    </location>
</feature>
<dbReference type="EMBL" id="MH271313">
    <property type="protein sequence ID" value="AWY06171.1"/>
    <property type="molecule type" value="Genomic_DNA"/>
</dbReference>
<name>A0A2Z4Q816_9CAUD</name>
<gene>
    <name evidence="2" type="primary">67</name>
    <name evidence="2" type="ORF">PBI_SUZY_67</name>
</gene>
<keyword evidence="3" id="KW-1185">Reference proteome</keyword>
<sequence>MKFKKLLKIAKKIRERQEHEMRRRSVMHSETINRIHRLEQVVQDTQGSVNDLADSIDIARGTLGNIYTEVVQDTVDAESDPIVKPIDPSDPILEPVAPLAFQEVRMKPETFDELHSVIATLAAGGTIRGDRLPEDVLDVIKAADSALTDMRFGDEIKALRDAADLGYPHPDTVEWEDANDHADNVGKDGL</sequence>